<dbReference type="Pfam" id="PF00450">
    <property type="entry name" value="Peptidase_S10"/>
    <property type="match status" value="1"/>
</dbReference>
<dbReference type="PROSITE" id="PS00131">
    <property type="entry name" value="CARBOXYPEPT_SER_SER"/>
    <property type="match status" value="1"/>
</dbReference>
<dbReference type="OrthoDB" id="443318at2759"/>
<dbReference type="InterPro" id="IPR018202">
    <property type="entry name" value="Ser_caboxypep_ser_AS"/>
</dbReference>
<evidence type="ECO:0000256" key="4">
    <source>
        <dbReference type="ARBA" id="ARBA00022729"/>
    </source>
</evidence>
<evidence type="ECO:0000256" key="5">
    <source>
        <dbReference type="ARBA" id="ARBA00022801"/>
    </source>
</evidence>
<accession>A0A8I6SNP0</accession>
<dbReference type="SUPFAM" id="SSF53474">
    <property type="entry name" value="alpha/beta-Hydrolases"/>
    <property type="match status" value="1"/>
</dbReference>
<dbReference type="PANTHER" id="PTHR11802:SF472">
    <property type="entry name" value="SERINE CARBOXYPEPTIDASE CPVL-RELATED"/>
    <property type="match status" value="1"/>
</dbReference>
<evidence type="ECO:0000256" key="3">
    <source>
        <dbReference type="ARBA" id="ARBA00022670"/>
    </source>
</evidence>
<keyword evidence="3 7" id="KW-0645">Protease</keyword>
<dbReference type="EC" id="3.4.16.-" evidence="7"/>
<protein>
    <recommendedName>
        <fullName evidence="7">Carboxypeptidase</fullName>
        <ecNumber evidence="7">3.4.16.-</ecNumber>
    </recommendedName>
</protein>
<evidence type="ECO:0000256" key="2">
    <source>
        <dbReference type="ARBA" id="ARBA00022645"/>
    </source>
</evidence>
<keyword evidence="5 7" id="KW-0378">Hydrolase</keyword>
<dbReference type="PANTHER" id="PTHR11802">
    <property type="entry name" value="SERINE PROTEASE FAMILY S10 SERINE CARBOXYPEPTIDASE"/>
    <property type="match status" value="1"/>
</dbReference>
<dbReference type="FunFam" id="3.40.50.1820:FF:000096">
    <property type="entry name" value="Carboxypeptidase vitellogenic-like"/>
    <property type="match status" value="1"/>
</dbReference>
<reference evidence="8" key="1">
    <citation type="submission" date="2022-01" db="UniProtKB">
        <authorList>
            <consortium name="EnsemblMetazoa"/>
        </authorList>
    </citation>
    <scope>IDENTIFICATION</scope>
</reference>
<keyword evidence="6" id="KW-0325">Glycoprotein</keyword>
<organism evidence="8 9">
    <name type="scientific">Cimex lectularius</name>
    <name type="common">Bed bug</name>
    <name type="synonym">Acanthia lectularia</name>
    <dbReference type="NCBI Taxonomy" id="79782"/>
    <lineage>
        <taxon>Eukaryota</taxon>
        <taxon>Metazoa</taxon>
        <taxon>Ecdysozoa</taxon>
        <taxon>Arthropoda</taxon>
        <taxon>Hexapoda</taxon>
        <taxon>Insecta</taxon>
        <taxon>Pterygota</taxon>
        <taxon>Neoptera</taxon>
        <taxon>Paraneoptera</taxon>
        <taxon>Hemiptera</taxon>
        <taxon>Heteroptera</taxon>
        <taxon>Panheteroptera</taxon>
        <taxon>Cimicomorpha</taxon>
        <taxon>Cimicidae</taxon>
        <taxon>Cimex</taxon>
    </lineage>
</organism>
<sequence>MKLLLPALAICCNAVESFKNKGSANHGEPVFVTNYINKGDIQGGQLAAKVAPIAKVESYAGFFTVDPKYNSSMFFWFFPAENNPKNAPFIVWLQGGPGSSSLGGLFEENGPFYVKPKGGLGSRKYYWSQVLNVIYIDNPVGTGFSFTDDDAGYAKNEVDVGKNLYEAVRQFFQLFPDYKNNDFFVTGESYAGKYVPALAYTIHTSNPTAKEKINLKGIAIGNGLCDPENMLDYGDYLFQLGLLDLNGRDQFISLQNNVVSLIKEQNYDAASEANEKLVGGENTLFNNLTGYEFYFNFLHTKDYNPNGDFRKYVQKDFVRRTIHVGGLRFQDGNKVVRKFLKSDVVKSIKPWFEVLVEKYKILLYSGQLDIIIPYPMTTNFLNNMKWSGADEFKQAERKLWKVNGELAGYSKTAKGLTQVLVRDTGHMVPMDQPLWALDLISRFTYNKAF</sequence>
<evidence type="ECO:0000256" key="1">
    <source>
        <dbReference type="ARBA" id="ARBA00009431"/>
    </source>
</evidence>
<dbReference type="Gene3D" id="3.40.50.1820">
    <property type="entry name" value="alpha/beta hydrolase"/>
    <property type="match status" value="1"/>
</dbReference>
<keyword evidence="9" id="KW-1185">Reference proteome</keyword>
<evidence type="ECO:0000313" key="8">
    <source>
        <dbReference type="EnsemblMetazoa" id="XP_024084194.1"/>
    </source>
</evidence>
<dbReference type="GeneID" id="106665157"/>
<feature type="chain" id="PRO_5035337303" description="Carboxypeptidase" evidence="7">
    <location>
        <begin position="18"/>
        <end position="449"/>
    </location>
</feature>
<evidence type="ECO:0000256" key="7">
    <source>
        <dbReference type="RuleBase" id="RU361156"/>
    </source>
</evidence>
<feature type="signal peptide" evidence="7">
    <location>
        <begin position="1"/>
        <end position="17"/>
    </location>
</feature>
<keyword evidence="4 7" id="KW-0732">Signal</keyword>
<dbReference type="GO" id="GO:0006508">
    <property type="term" value="P:proteolysis"/>
    <property type="evidence" value="ECO:0007669"/>
    <property type="project" value="UniProtKB-KW"/>
</dbReference>
<proteinExistence type="inferred from homology"/>
<dbReference type="GO" id="GO:0004185">
    <property type="term" value="F:serine-type carboxypeptidase activity"/>
    <property type="evidence" value="ECO:0007669"/>
    <property type="project" value="UniProtKB-UniRule"/>
</dbReference>
<dbReference type="AlphaFoldDB" id="A0A8I6SNP0"/>
<evidence type="ECO:0000313" key="9">
    <source>
        <dbReference type="Proteomes" id="UP000494040"/>
    </source>
</evidence>
<comment type="similarity">
    <text evidence="1 7">Belongs to the peptidase S10 family.</text>
</comment>
<dbReference type="OMA" id="TSCDDTV"/>
<dbReference type="EnsemblMetazoa" id="XM_024228426.1">
    <property type="protein sequence ID" value="XP_024084194.1"/>
    <property type="gene ID" value="LOC106665157"/>
</dbReference>
<dbReference type="PRINTS" id="PR00724">
    <property type="entry name" value="CRBOXYPTASEC"/>
</dbReference>
<dbReference type="Proteomes" id="UP000494040">
    <property type="component" value="Unassembled WGS sequence"/>
</dbReference>
<dbReference type="InterPro" id="IPR001563">
    <property type="entry name" value="Peptidase_S10"/>
</dbReference>
<dbReference type="KEGG" id="clec:106665157"/>
<keyword evidence="2 7" id="KW-0121">Carboxypeptidase</keyword>
<evidence type="ECO:0000256" key="6">
    <source>
        <dbReference type="ARBA" id="ARBA00023180"/>
    </source>
</evidence>
<dbReference type="RefSeq" id="XP_024084194.1">
    <property type="nucleotide sequence ID" value="XM_024228426.1"/>
</dbReference>
<dbReference type="InterPro" id="IPR029058">
    <property type="entry name" value="AB_hydrolase_fold"/>
</dbReference>
<name>A0A8I6SNP0_CIMLE</name>